<feature type="coiled-coil region" evidence="1">
    <location>
        <begin position="111"/>
        <end position="170"/>
    </location>
</feature>
<accession>A0A517TVC8</accession>
<organism evidence="3 4">
    <name type="scientific">Lacipirellula limnantheis</name>
    <dbReference type="NCBI Taxonomy" id="2528024"/>
    <lineage>
        <taxon>Bacteria</taxon>
        <taxon>Pseudomonadati</taxon>
        <taxon>Planctomycetota</taxon>
        <taxon>Planctomycetia</taxon>
        <taxon>Pirellulales</taxon>
        <taxon>Lacipirellulaceae</taxon>
        <taxon>Lacipirellula</taxon>
    </lineage>
</organism>
<gene>
    <name evidence="3" type="ORF">I41_15040</name>
</gene>
<evidence type="ECO:0000313" key="4">
    <source>
        <dbReference type="Proteomes" id="UP000317909"/>
    </source>
</evidence>
<dbReference type="EMBL" id="CP036339">
    <property type="protein sequence ID" value="QDT72332.1"/>
    <property type="molecule type" value="Genomic_DNA"/>
</dbReference>
<protein>
    <recommendedName>
        <fullName evidence="5">Type I secretion system membrane fusion protein PrsE</fullName>
    </recommendedName>
</protein>
<name>A0A517TVC8_9BACT</name>
<evidence type="ECO:0008006" key="5">
    <source>
        <dbReference type="Google" id="ProtNLM"/>
    </source>
</evidence>
<keyword evidence="4" id="KW-1185">Reference proteome</keyword>
<dbReference type="AlphaFoldDB" id="A0A517TVC8"/>
<keyword evidence="1" id="KW-0175">Coiled coil</keyword>
<dbReference type="KEGG" id="llh:I41_15040"/>
<evidence type="ECO:0000256" key="1">
    <source>
        <dbReference type="SAM" id="Coils"/>
    </source>
</evidence>
<dbReference type="SUPFAM" id="SSF51230">
    <property type="entry name" value="Single hybrid motif"/>
    <property type="match status" value="1"/>
</dbReference>
<dbReference type="RefSeq" id="WP_145431915.1">
    <property type="nucleotide sequence ID" value="NZ_CP036339.1"/>
</dbReference>
<sequence>MKHLQPMAAPAATFALPSLRLVASPRLPRRIAKVLLLLLAFTLVALFAAPWQQSVRGTGQVVAYAPLERQQIVEANVSGRVHKWGDGIREGVTVAKGQLILELRDIDPSALERLQRQCEAYEEKLRSAGEIARAYETKLRAVTDAQQLAIAAARQEVAMAEQKVEAERQGLAAAAAARAQALAYLERKQGLAQDQLSSPQEVEIADRKFKESDAKLKQADSYLASAQSGREAKKSQLGQKEREAEGYVETARAEHQKAIGDVALAQKELTELQGKLAKQENQLVTAPRDGTIVRLLANEGGAIVKEGDPLFVLVPEAAERAVELWVSGNDAPLISPGRHVRLQFEGWPAVQFAGWPSVAVGTFGGEVVNVDATDNGKGQFRILVLPDASATWPSERYLRQGVRANGWVLLNQVKLGYELWRQLNGFPPVISQEEPKDEKKAKVPKVKM</sequence>
<dbReference type="PANTHER" id="PTHR30386">
    <property type="entry name" value="MEMBRANE FUSION SUBUNIT OF EMRAB-TOLC MULTIDRUG EFFLUX PUMP"/>
    <property type="match status" value="1"/>
</dbReference>
<evidence type="ECO:0000256" key="2">
    <source>
        <dbReference type="SAM" id="MobiDB-lite"/>
    </source>
</evidence>
<dbReference type="OrthoDB" id="9760528at2"/>
<dbReference type="Proteomes" id="UP000317909">
    <property type="component" value="Chromosome"/>
</dbReference>
<proteinExistence type="predicted"/>
<reference evidence="3 4" key="1">
    <citation type="submission" date="2019-02" db="EMBL/GenBank/DDBJ databases">
        <title>Deep-cultivation of Planctomycetes and their phenomic and genomic characterization uncovers novel biology.</title>
        <authorList>
            <person name="Wiegand S."/>
            <person name="Jogler M."/>
            <person name="Boedeker C."/>
            <person name="Pinto D."/>
            <person name="Vollmers J."/>
            <person name="Rivas-Marin E."/>
            <person name="Kohn T."/>
            <person name="Peeters S.H."/>
            <person name="Heuer A."/>
            <person name="Rast P."/>
            <person name="Oberbeckmann S."/>
            <person name="Bunk B."/>
            <person name="Jeske O."/>
            <person name="Meyerdierks A."/>
            <person name="Storesund J.E."/>
            <person name="Kallscheuer N."/>
            <person name="Luecker S."/>
            <person name="Lage O.M."/>
            <person name="Pohl T."/>
            <person name="Merkel B.J."/>
            <person name="Hornburger P."/>
            <person name="Mueller R.-W."/>
            <person name="Bruemmer F."/>
            <person name="Labrenz M."/>
            <person name="Spormann A.M."/>
            <person name="Op den Camp H."/>
            <person name="Overmann J."/>
            <person name="Amann R."/>
            <person name="Jetten M.S.M."/>
            <person name="Mascher T."/>
            <person name="Medema M.H."/>
            <person name="Devos D.P."/>
            <person name="Kaster A.-K."/>
            <person name="Ovreas L."/>
            <person name="Rohde M."/>
            <person name="Galperin M.Y."/>
            <person name="Jogler C."/>
        </authorList>
    </citation>
    <scope>NUCLEOTIDE SEQUENCE [LARGE SCALE GENOMIC DNA]</scope>
    <source>
        <strain evidence="3 4">I41</strain>
    </source>
</reference>
<dbReference type="InterPro" id="IPR050739">
    <property type="entry name" value="MFP"/>
</dbReference>
<dbReference type="InterPro" id="IPR011053">
    <property type="entry name" value="Single_hybrid_motif"/>
</dbReference>
<dbReference type="PANTHER" id="PTHR30386:SF18">
    <property type="entry name" value="INNER MEMBRANE PROTEIN YIAV-RELATED"/>
    <property type="match status" value="1"/>
</dbReference>
<feature type="compositionally biased region" description="Basic and acidic residues" evidence="2">
    <location>
        <begin position="230"/>
        <end position="246"/>
    </location>
</feature>
<dbReference type="Gene3D" id="2.40.50.100">
    <property type="match status" value="1"/>
</dbReference>
<evidence type="ECO:0000313" key="3">
    <source>
        <dbReference type="EMBL" id="QDT72332.1"/>
    </source>
</evidence>
<feature type="region of interest" description="Disordered" evidence="2">
    <location>
        <begin position="220"/>
        <end position="246"/>
    </location>
</feature>